<organism evidence="2 3">
    <name type="scientific">Phenylobacterium zucineum (strain HLK1)</name>
    <dbReference type="NCBI Taxonomy" id="450851"/>
    <lineage>
        <taxon>Bacteria</taxon>
        <taxon>Pseudomonadati</taxon>
        <taxon>Pseudomonadota</taxon>
        <taxon>Alphaproteobacteria</taxon>
        <taxon>Caulobacterales</taxon>
        <taxon>Caulobacteraceae</taxon>
        <taxon>Phenylobacterium</taxon>
    </lineage>
</organism>
<accession>B4R8Q0</accession>
<dbReference type="EMBL" id="CP000747">
    <property type="protein sequence ID" value="ACG77677.1"/>
    <property type="molecule type" value="Genomic_DNA"/>
</dbReference>
<gene>
    <name evidence="2" type="ordered locus">PHZ_c1263</name>
</gene>
<protein>
    <recommendedName>
        <fullName evidence="4">Sugar transporter</fullName>
    </recommendedName>
</protein>
<feature type="transmembrane region" description="Helical" evidence="1">
    <location>
        <begin position="14"/>
        <end position="35"/>
    </location>
</feature>
<name>B4R8Q0_PHEZH</name>
<feature type="transmembrane region" description="Helical" evidence="1">
    <location>
        <begin position="56"/>
        <end position="83"/>
    </location>
</feature>
<keyword evidence="3" id="KW-1185">Reference proteome</keyword>
<sequence>MTTTTMETSARTPWHLWVVGIVALLWNGFAGYDYVMTNLQGEAYMRQMGMTEPQIAHFNAMPTWMMAVWAIGVWGGVLGALLLLLRRKWALHAFVASLAAFIVSLVYTYGMTNGAEVMGQTVMIMQGVILVSCLFFAWYAWRVTKQGLLR</sequence>
<evidence type="ECO:0000313" key="3">
    <source>
        <dbReference type="Proteomes" id="UP000001868"/>
    </source>
</evidence>
<feature type="transmembrane region" description="Helical" evidence="1">
    <location>
        <begin position="122"/>
        <end position="141"/>
    </location>
</feature>
<evidence type="ECO:0008006" key="4">
    <source>
        <dbReference type="Google" id="ProtNLM"/>
    </source>
</evidence>
<feature type="transmembrane region" description="Helical" evidence="1">
    <location>
        <begin position="89"/>
        <end position="110"/>
    </location>
</feature>
<dbReference type="HOGENOM" id="CLU_127076_1_0_5"/>
<keyword evidence="1" id="KW-0472">Membrane</keyword>
<dbReference type="Proteomes" id="UP000001868">
    <property type="component" value="Chromosome"/>
</dbReference>
<dbReference type="eggNOG" id="ENOG50336M6">
    <property type="taxonomic scope" value="Bacteria"/>
</dbReference>
<keyword evidence="1" id="KW-1133">Transmembrane helix</keyword>
<dbReference type="OrthoDB" id="5801787at2"/>
<dbReference type="KEGG" id="pzu:PHZ_c1263"/>
<evidence type="ECO:0000256" key="1">
    <source>
        <dbReference type="SAM" id="Phobius"/>
    </source>
</evidence>
<reference evidence="2 3" key="1">
    <citation type="journal article" date="2008" name="BMC Genomics">
        <title>Complete genome of Phenylobacterium zucineum - a novel facultative intracellular bacterium isolated from human erythroleukemia cell line K562.</title>
        <authorList>
            <person name="Luo Y."/>
            <person name="Xu X."/>
            <person name="Ding Z."/>
            <person name="Liu Z."/>
            <person name="Zhang B."/>
            <person name="Yan Z."/>
            <person name="Sun J."/>
            <person name="Hu S."/>
            <person name="Hu X."/>
        </authorList>
    </citation>
    <scope>NUCLEOTIDE SEQUENCE [LARGE SCALE GENOMIC DNA]</scope>
    <source>
        <strain evidence="2 3">HLK1</strain>
    </source>
</reference>
<dbReference type="STRING" id="450851.PHZ_c1263"/>
<dbReference type="AlphaFoldDB" id="B4R8Q0"/>
<keyword evidence="1" id="KW-0812">Transmembrane</keyword>
<dbReference type="RefSeq" id="WP_012521821.1">
    <property type="nucleotide sequence ID" value="NC_011144.1"/>
</dbReference>
<evidence type="ECO:0000313" key="2">
    <source>
        <dbReference type="EMBL" id="ACG77677.1"/>
    </source>
</evidence>
<proteinExistence type="predicted"/>